<dbReference type="GO" id="GO:0005829">
    <property type="term" value="C:cytosol"/>
    <property type="evidence" value="ECO:0007669"/>
    <property type="project" value="TreeGrafter"/>
</dbReference>
<dbReference type="EMBL" id="NNAY01004003">
    <property type="protein sequence ID" value="OXU18512.1"/>
    <property type="molecule type" value="Genomic_DNA"/>
</dbReference>
<dbReference type="PANTHER" id="PTHR45852">
    <property type="entry name" value="SER/THR-PROTEIN KINASE RIO2"/>
    <property type="match status" value="1"/>
</dbReference>
<evidence type="ECO:0000256" key="12">
    <source>
        <dbReference type="ARBA" id="ARBA00048679"/>
    </source>
</evidence>
<evidence type="ECO:0000256" key="15">
    <source>
        <dbReference type="SAM" id="MobiDB-lite"/>
    </source>
</evidence>
<dbReference type="InterPro" id="IPR030484">
    <property type="entry name" value="Rio2"/>
</dbReference>
<dbReference type="SMART" id="SM00090">
    <property type="entry name" value="RIO"/>
    <property type="match status" value="1"/>
</dbReference>
<evidence type="ECO:0000256" key="8">
    <source>
        <dbReference type="ARBA" id="ARBA00022777"/>
    </source>
</evidence>
<dbReference type="OrthoDB" id="10258631at2759"/>
<feature type="domain" description="RIO kinase" evidence="16">
    <location>
        <begin position="66"/>
        <end position="293"/>
    </location>
</feature>
<dbReference type="FunFam" id="3.30.200.20:FF:000052">
    <property type="entry name" value="Serine/threonine-protein kinase RIO2"/>
    <property type="match status" value="1"/>
</dbReference>
<evidence type="ECO:0000256" key="7">
    <source>
        <dbReference type="ARBA" id="ARBA00022741"/>
    </source>
</evidence>
<evidence type="ECO:0000313" key="18">
    <source>
        <dbReference type="Proteomes" id="UP000215335"/>
    </source>
</evidence>
<dbReference type="PROSITE" id="PS01245">
    <property type="entry name" value="RIO1"/>
    <property type="match status" value="1"/>
</dbReference>
<accession>A0A232EJL2</accession>
<proteinExistence type="inferred from homology"/>
<dbReference type="AlphaFoldDB" id="A0A232EJL2"/>
<dbReference type="SUPFAM" id="SSF46785">
    <property type="entry name" value="Winged helix' DNA-binding domain"/>
    <property type="match status" value="1"/>
</dbReference>
<dbReference type="FunFam" id="1.10.10.10:FF:000053">
    <property type="entry name" value="Serine/threonine-protein kinase RIO2"/>
    <property type="match status" value="1"/>
</dbReference>
<evidence type="ECO:0000313" key="17">
    <source>
        <dbReference type="EMBL" id="OXU18512.1"/>
    </source>
</evidence>
<keyword evidence="10" id="KW-0460">Magnesium</keyword>
<comment type="caution">
    <text evidence="17">The sequence shown here is derived from an EMBL/GenBank/DDBJ whole genome shotgun (WGS) entry which is preliminary data.</text>
</comment>
<evidence type="ECO:0000256" key="6">
    <source>
        <dbReference type="ARBA" id="ARBA00022723"/>
    </source>
</evidence>
<dbReference type="Pfam" id="PF09202">
    <property type="entry name" value="Rio2_N"/>
    <property type="match status" value="1"/>
</dbReference>
<feature type="region of interest" description="Disordered" evidence="15">
    <location>
        <begin position="301"/>
        <end position="334"/>
    </location>
</feature>
<gene>
    <name evidence="17" type="ORF">TSAR_008561</name>
</gene>
<dbReference type="InterPro" id="IPR018935">
    <property type="entry name" value="RIO_kinase_CS"/>
</dbReference>
<dbReference type="GO" id="GO:0005634">
    <property type="term" value="C:nucleus"/>
    <property type="evidence" value="ECO:0007669"/>
    <property type="project" value="TreeGrafter"/>
</dbReference>
<dbReference type="InterPro" id="IPR015285">
    <property type="entry name" value="RIO2_wHTH_N"/>
</dbReference>
<keyword evidence="6" id="KW-0479">Metal-binding</keyword>
<evidence type="ECO:0000256" key="4">
    <source>
        <dbReference type="ARBA" id="ARBA00022527"/>
    </source>
</evidence>
<dbReference type="Proteomes" id="UP000215335">
    <property type="component" value="Unassembled WGS sequence"/>
</dbReference>
<dbReference type="InterPro" id="IPR011009">
    <property type="entry name" value="Kinase-like_dom_sf"/>
</dbReference>
<keyword evidence="18" id="KW-1185">Reference proteome</keyword>
<protein>
    <recommendedName>
        <fullName evidence="13">Serine/threonine-protein kinase RIO2</fullName>
        <ecNumber evidence="3">2.7.11.1</ecNumber>
    </recommendedName>
    <alternativeName>
        <fullName evidence="14">Serine/threonine-protein kinase rio2</fullName>
    </alternativeName>
</protein>
<dbReference type="GO" id="GO:0030688">
    <property type="term" value="C:preribosome, small subunit precursor"/>
    <property type="evidence" value="ECO:0007669"/>
    <property type="project" value="TreeGrafter"/>
</dbReference>
<name>A0A232EJL2_9HYME</name>
<comment type="catalytic activity">
    <reaction evidence="12">
        <text>L-seryl-[protein] + ATP = O-phospho-L-seryl-[protein] + ADP + H(+)</text>
        <dbReference type="Rhea" id="RHEA:17989"/>
        <dbReference type="Rhea" id="RHEA-COMP:9863"/>
        <dbReference type="Rhea" id="RHEA-COMP:11604"/>
        <dbReference type="ChEBI" id="CHEBI:15378"/>
        <dbReference type="ChEBI" id="CHEBI:29999"/>
        <dbReference type="ChEBI" id="CHEBI:30616"/>
        <dbReference type="ChEBI" id="CHEBI:83421"/>
        <dbReference type="ChEBI" id="CHEBI:456216"/>
        <dbReference type="EC" id="2.7.11.1"/>
    </reaction>
</comment>
<evidence type="ECO:0000256" key="14">
    <source>
        <dbReference type="ARBA" id="ARBA00068837"/>
    </source>
</evidence>
<dbReference type="Pfam" id="PF01163">
    <property type="entry name" value="RIO1"/>
    <property type="match status" value="1"/>
</dbReference>
<dbReference type="InterPro" id="IPR036388">
    <property type="entry name" value="WH-like_DNA-bd_sf"/>
</dbReference>
<dbReference type="CDD" id="cd05144">
    <property type="entry name" value="RIO2_C"/>
    <property type="match status" value="1"/>
</dbReference>
<dbReference type="EC" id="2.7.11.1" evidence="3"/>
<evidence type="ECO:0000256" key="13">
    <source>
        <dbReference type="ARBA" id="ARBA00068353"/>
    </source>
</evidence>
<feature type="region of interest" description="Disordered" evidence="15">
    <location>
        <begin position="464"/>
        <end position="487"/>
    </location>
</feature>
<evidence type="ECO:0000256" key="1">
    <source>
        <dbReference type="ARBA" id="ARBA00001946"/>
    </source>
</evidence>
<comment type="cofactor">
    <cofactor evidence="1">
        <name>Mg(2+)</name>
        <dbReference type="ChEBI" id="CHEBI:18420"/>
    </cofactor>
</comment>
<evidence type="ECO:0000256" key="2">
    <source>
        <dbReference type="ARBA" id="ARBA00009196"/>
    </source>
</evidence>
<feature type="compositionally biased region" description="Acidic residues" evidence="15">
    <location>
        <begin position="314"/>
        <end position="332"/>
    </location>
</feature>
<keyword evidence="4" id="KW-0723">Serine/threonine-protein kinase</keyword>
<dbReference type="PANTHER" id="PTHR45852:SF1">
    <property type="entry name" value="SERINE_THREONINE-PROTEIN KINASE RIO2"/>
    <property type="match status" value="1"/>
</dbReference>
<dbReference type="SUPFAM" id="SSF56112">
    <property type="entry name" value="Protein kinase-like (PK-like)"/>
    <property type="match status" value="1"/>
</dbReference>
<dbReference type="Gene3D" id="1.10.10.10">
    <property type="entry name" value="Winged helix-like DNA-binding domain superfamily/Winged helix DNA-binding domain"/>
    <property type="match status" value="1"/>
</dbReference>
<evidence type="ECO:0000256" key="11">
    <source>
        <dbReference type="ARBA" id="ARBA00047899"/>
    </source>
</evidence>
<feature type="compositionally biased region" description="Basic and acidic residues" evidence="15">
    <location>
        <begin position="382"/>
        <end position="393"/>
    </location>
</feature>
<dbReference type="GO" id="GO:0005524">
    <property type="term" value="F:ATP binding"/>
    <property type="evidence" value="ECO:0007669"/>
    <property type="project" value="UniProtKB-KW"/>
</dbReference>
<dbReference type="GO" id="GO:0004674">
    <property type="term" value="F:protein serine/threonine kinase activity"/>
    <property type="evidence" value="ECO:0007669"/>
    <property type="project" value="UniProtKB-KW"/>
</dbReference>
<evidence type="ECO:0000256" key="5">
    <source>
        <dbReference type="ARBA" id="ARBA00022679"/>
    </source>
</evidence>
<keyword evidence="9" id="KW-0067">ATP-binding</keyword>
<feature type="region of interest" description="Disordered" evidence="15">
    <location>
        <begin position="364"/>
        <end position="419"/>
    </location>
</feature>
<evidence type="ECO:0000259" key="16">
    <source>
        <dbReference type="SMART" id="SM00090"/>
    </source>
</evidence>
<keyword evidence="8" id="KW-0418">Kinase</keyword>
<comment type="catalytic activity">
    <reaction evidence="11">
        <text>L-threonyl-[protein] + ATP = O-phospho-L-threonyl-[protein] + ADP + H(+)</text>
        <dbReference type="Rhea" id="RHEA:46608"/>
        <dbReference type="Rhea" id="RHEA-COMP:11060"/>
        <dbReference type="Rhea" id="RHEA-COMP:11605"/>
        <dbReference type="ChEBI" id="CHEBI:15378"/>
        <dbReference type="ChEBI" id="CHEBI:30013"/>
        <dbReference type="ChEBI" id="CHEBI:30616"/>
        <dbReference type="ChEBI" id="CHEBI:61977"/>
        <dbReference type="ChEBI" id="CHEBI:456216"/>
        <dbReference type="EC" id="2.7.11.1"/>
    </reaction>
</comment>
<dbReference type="InterPro" id="IPR036390">
    <property type="entry name" value="WH_DNA-bd_sf"/>
</dbReference>
<comment type="similarity">
    <text evidence="2">Belongs to the protein kinase superfamily. RIO-type Ser/Thr kinase family.</text>
</comment>
<dbReference type="GO" id="GO:0046872">
    <property type="term" value="F:metal ion binding"/>
    <property type="evidence" value="ECO:0007669"/>
    <property type="project" value="UniProtKB-KW"/>
</dbReference>
<dbReference type="STRING" id="543379.A0A232EJL2"/>
<dbReference type="Gene3D" id="1.10.510.10">
    <property type="entry name" value="Transferase(Phosphotransferase) domain 1"/>
    <property type="match status" value="1"/>
</dbReference>
<keyword evidence="5" id="KW-0808">Transferase</keyword>
<dbReference type="InterPro" id="IPR018934">
    <property type="entry name" value="RIO_dom"/>
</dbReference>
<keyword evidence="7" id="KW-0547">Nucleotide-binding</keyword>
<evidence type="ECO:0000256" key="10">
    <source>
        <dbReference type="ARBA" id="ARBA00022842"/>
    </source>
</evidence>
<dbReference type="InterPro" id="IPR000687">
    <property type="entry name" value="RIO_kinase"/>
</dbReference>
<dbReference type="Gene3D" id="3.30.200.20">
    <property type="entry name" value="Phosphorylase Kinase, domain 1"/>
    <property type="match status" value="1"/>
</dbReference>
<evidence type="ECO:0000256" key="3">
    <source>
        <dbReference type="ARBA" id="ARBA00012513"/>
    </source>
</evidence>
<dbReference type="GO" id="GO:0030490">
    <property type="term" value="P:maturation of SSU-rRNA"/>
    <property type="evidence" value="ECO:0007669"/>
    <property type="project" value="TreeGrafter"/>
</dbReference>
<evidence type="ECO:0000256" key="9">
    <source>
        <dbReference type="ARBA" id="ARBA00022840"/>
    </source>
</evidence>
<sequence>MGKLDVKMMRYLTKEDFRVLTAIEMGMKNHELVSMTLAAQIANLHHGGLHKILKELCKHRLLMYEATKQYQGYRLTNLGYDYLALKTLTARGLIDSFGNQIGVGKESNIYVVQKKDEEIPYCLKLHRLGRTCFRKVKNKRDYHQHRKHMSWLYLSRVSATKEFAYMTALYDRGFPVPKPIDFNRHCIIMELVDGIPLCNVREVENKERLYNDLMNLICRLALHGVIHGDFNEFNIMITHDEKPILIDFPQMISIEHEEAEVYFERDVFCIREFFRRRFDYESSMYPIFKNIVNNDAEQAKKHPKVELHSPTVSDAEDYDVDDEEEDEEDPEEAREKLAQLEIEVKPNLNSTINAYLNTCDYSHEQEEAADTETVLPENQDSESNKQEVEKKVLFPEPAVATNEDNVESSETNQESEVHDEVPELVQVSAEQQNDTDSNYDVRSTASTIIPEDQIKRRMKMELVRREKKAVNKRNLKKSTKATRSRRENLDIAKENVDFWG</sequence>
<reference evidence="17 18" key="1">
    <citation type="journal article" date="2017" name="Curr. Biol.">
        <title>The Evolution of Venom by Co-option of Single-Copy Genes.</title>
        <authorList>
            <person name="Martinson E.O."/>
            <person name="Mrinalini"/>
            <person name="Kelkar Y.D."/>
            <person name="Chang C.H."/>
            <person name="Werren J.H."/>
        </authorList>
    </citation>
    <scope>NUCLEOTIDE SEQUENCE [LARGE SCALE GENOMIC DNA]</scope>
    <source>
        <strain evidence="17 18">Alberta</strain>
        <tissue evidence="17">Whole body</tissue>
    </source>
</reference>
<feature type="compositionally biased region" description="Basic residues" evidence="15">
    <location>
        <begin position="465"/>
        <end position="483"/>
    </location>
</feature>
<organism evidence="17 18">
    <name type="scientific">Trichomalopsis sarcophagae</name>
    <dbReference type="NCBI Taxonomy" id="543379"/>
    <lineage>
        <taxon>Eukaryota</taxon>
        <taxon>Metazoa</taxon>
        <taxon>Ecdysozoa</taxon>
        <taxon>Arthropoda</taxon>
        <taxon>Hexapoda</taxon>
        <taxon>Insecta</taxon>
        <taxon>Pterygota</taxon>
        <taxon>Neoptera</taxon>
        <taxon>Endopterygota</taxon>
        <taxon>Hymenoptera</taxon>
        <taxon>Apocrita</taxon>
        <taxon>Proctotrupomorpha</taxon>
        <taxon>Chalcidoidea</taxon>
        <taxon>Pteromalidae</taxon>
        <taxon>Pteromalinae</taxon>
        <taxon>Trichomalopsis</taxon>
    </lineage>
</organism>